<evidence type="ECO:0000313" key="2">
    <source>
        <dbReference type="Proteomes" id="UP000606786"/>
    </source>
</evidence>
<dbReference type="OrthoDB" id="4066896at2759"/>
<accession>A0A811U9P7</accession>
<dbReference type="Proteomes" id="UP000606786">
    <property type="component" value="Unassembled WGS sequence"/>
</dbReference>
<evidence type="ECO:0000313" key="1">
    <source>
        <dbReference type="EMBL" id="CAD6995599.1"/>
    </source>
</evidence>
<proteinExistence type="predicted"/>
<protein>
    <submittedName>
        <fullName evidence="1">(Mediterranean fruit fly) hypothetical protein</fullName>
    </submittedName>
</protein>
<gene>
    <name evidence="1" type="ORF">CCAP1982_LOCUS4306</name>
</gene>
<name>A0A811U9P7_CERCA</name>
<reference evidence="1" key="1">
    <citation type="submission" date="2020-11" db="EMBL/GenBank/DDBJ databases">
        <authorList>
            <person name="Whitehead M."/>
        </authorList>
    </citation>
    <scope>NUCLEOTIDE SEQUENCE</scope>
    <source>
        <strain evidence="1">EGII</strain>
    </source>
</reference>
<dbReference type="EMBL" id="CAJHJT010000001">
    <property type="protein sequence ID" value="CAD6995599.1"/>
    <property type="molecule type" value="Genomic_DNA"/>
</dbReference>
<comment type="caution">
    <text evidence="1">The sequence shown here is derived from an EMBL/GenBank/DDBJ whole genome shotgun (WGS) entry which is preliminary data.</text>
</comment>
<sequence>MSINLNYGQDMSSLENVIESPDTIPEEDIFNTDLEHAGSITEDCKEMILKHNLVIAHAKMESLTDTIQSENDYAIEQEEVAVSIEPVPAVVDAEKGAVEKVKILQQPTILEPIMLMLWNRMSQL</sequence>
<keyword evidence="2" id="KW-1185">Reference proteome</keyword>
<organism evidence="1 2">
    <name type="scientific">Ceratitis capitata</name>
    <name type="common">Mediterranean fruit fly</name>
    <name type="synonym">Tephritis capitata</name>
    <dbReference type="NCBI Taxonomy" id="7213"/>
    <lineage>
        <taxon>Eukaryota</taxon>
        <taxon>Metazoa</taxon>
        <taxon>Ecdysozoa</taxon>
        <taxon>Arthropoda</taxon>
        <taxon>Hexapoda</taxon>
        <taxon>Insecta</taxon>
        <taxon>Pterygota</taxon>
        <taxon>Neoptera</taxon>
        <taxon>Endopterygota</taxon>
        <taxon>Diptera</taxon>
        <taxon>Brachycera</taxon>
        <taxon>Muscomorpha</taxon>
        <taxon>Tephritoidea</taxon>
        <taxon>Tephritidae</taxon>
        <taxon>Ceratitis</taxon>
        <taxon>Ceratitis</taxon>
    </lineage>
</organism>
<dbReference type="AlphaFoldDB" id="A0A811U9P7"/>